<proteinExistence type="predicted"/>
<evidence type="ECO:0000313" key="2">
    <source>
        <dbReference type="EMBL" id="MPM70324.1"/>
    </source>
</evidence>
<gene>
    <name evidence="2" type="ORF">SDC9_117279</name>
</gene>
<comment type="caution">
    <text evidence="2">The sequence shown here is derived from an EMBL/GenBank/DDBJ whole genome shotgun (WGS) entry which is preliminary data.</text>
</comment>
<keyword evidence="1" id="KW-0472">Membrane</keyword>
<accession>A0A645C852</accession>
<protein>
    <submittedName>
        <fullName evidence="2">Uncharacterized protein</fullName>
    </submittedName>
</protein>
<feature type="transmembrane region" description="Helical" evidence="1">
    <location>
        <begin position="89"/>
        <end position="110"/>
    </location>
</feature>
<reference evidence="2" key="1">
    <citation type="submission" date="2019-08" db="EMBL/GenBank/DDBJ databases">
        <authorList>
            <person name="Kucharzyk K."/>
            <person name="Murdoch R.W."/>
            <person name="Higgins S."/>
            <person name="Loffler F."/>
        </authorList>
    </citation>
    <scope>NUCLEOTIDE SEQUENCE</scope>
</reference>
<keyword evidence="1" id="KW-0812">Transmembrane</keyword>
<sequence length="163" mass="18740">MKEPFNLERILHRGKYNVDGEAKEEIKFDLRNVFTNLLGITQDYTLGDKIISYAVFIQSFVWGFLCTFVGVVIWNAITPWPLAWWGHYFFITIIAIPLVFSVVSVFWFGIGGSIDLVRLFQDLKNRDINPFDNGQVEGNVSLADKARFEKIEQAEAENNAKQD</sequence>
<feature type="transmembrane region" description="Helical" evidence="1">
    <location>
        <begin position="50"/>
        <end position="77"/>
    </location>
</feature>
<organism evidence="2">
    <name type="scientific">bioreactor metagenome</name>
    <dbReference type="NCBI Taxonomy" id="1076179"/>
    <lineage>
        <taxon>unclassified sequences</taxon>
        <taxon>metagenomes</taxon>
        <taxon>ecological metagenomes</taxon>
    </lineage>
</organism>
<evidence type="ECO:0000256" key="1">
    <source>
        <dbReference type="SAM" id="Phobius"/>
    </source>
</evidence>
<dbReference type="EMBL" id="VSSQ01023412">
    <property type="protein sequence ID" value="MPM70324.1"/>
    <property type="molecule type" value="Genomic_DNA"/>
</dbReference>
<dbReference type="AlphaFoldDB" id="A0A645C852"/>
<name>A0A645C852_9ZZZZ</name>
<keyword evidence="1" id="KW-1133">Transmembrane helix</keyword>